<evidence type="ECO:0000313" key="10">
    <source>
        <dbReference type="EMBL" id="GHP05779.1"/>
    </source>
</evidence>
<feature type="compositionally biased region" description="Low complexity" evidence="7">
    <location>
        <begin position="57"/>
        <end position="71"/>
    </location>
</feature>
<feature type="domain" description="FAD-binding" evidence="9">
    <location>
        <begin position="90"/>
        <end position="265"/>
    </location>
</feature>
<reference evidence="10" key="1">
    <citation type="submission" date="2020-10" db="EMBL/GenBank/DDBJ databases">
        <title>Unveiling of a novel bifunctional photoreceptor, Dualchrome1, isolated from a cosmopolitan green alga.</title>
        <authorList>
            <person name="Suzuki S."/>
            <person name="Kawachi M."/>
        </authorList>
    </citation>
    <scope>NUCLEOTIDE SEQUENCE</scope>
    <source>
        <strain evidence="10">NIES 2893</strain>
    </source>
</reference>
<feature type="compositionally biased region" description="Polar residues" evidence="7">
    <location>
        <begin position="15"/>
        <end position="31"/>
    </location>
</feature>
<evidence type="ECO:0000256" key="6">
    <source>
        <dbReference type="ARBA" id="ARBA00023033"/>
    </source>
</evidence>
<evidence type="ECO:0000256" key="7">
    <source>
        <dbReference type="SAM" id="MobiDB-lite"/>
    </source>
</evidence>
<dbReference type="InterPro" id="IPR036188">
    <property type="entry name" value="FAD/NAD-bd_sf"/>
</dbReference>
<dbReference type="PANTHER" id="PTHR46028:SF2">
    <property type="entry name" value="KYNURENINE 3-MONOOXYGENASE"/>
    <property type="match status" value="1"/>
</dbReference>
<dbReference type="InterPro" id="IPR002938">
    <property type="entry name" value="FAD-bd"/>
</dbReference>
<feature type="region of interest" description="Disordered" evidence="7">
    <location>
        <begin position="55"/>
        <end position="83"/>
    </location>
</feature>
<dbReference type="Proteomes" id="UP000660262">
    <property type="component" value="Unassembled WGS sequence"/>
</dbReference>
<proteinExistence type="predicted"/>
<protein>
    <recommendedName>
        <fullName evidence="9">FAD-binding domain-containing protein</fullName>
    </recommendedName>
</protein>
<comment type="cofactor">
    <cofactor evidence="1">
        <name>FAD</name>
        <dbReference type="ChEBI" id="CHEBI:57692"/>
    </cofactor>
</comment>
<dbReference type="Gene3D" id="3.50.50.60">
    <property type="entry name" value="FAD/NAD(P)-binding domain"/>
    <property type="match status" value="1"/>
</dbReference>
<keyword evidence="2" id="KW-0285">Flavoprotein</keyword>
<dbReference type="PANTHER" id="PTHR46028">
    <property type="entry name" value="KYNURENINE 3-MONOOXYGENASE"/>
    <property type="match status" value="1"/>
</dbReference>
<comment type="caution">
    <text evidence="10">The sequence shown here is derived from an EMBL/GenBank/DDBJ whole genome shotgun (WGS) entry which is preliminary data.</text>
</comment>
<evidence type="ECO:0000256" key="3">
    <source>
        <dbReference type="ARBA" id="ARBA00022827"/>
    </source>
</evidence>
<dbReference type="GO" id="GO:0004502">
    <property type="term" value="F:kynurenine 3-monooxygenase activity"/>
    <property type="evidence" value="ECO:0007669"/>
    <property type="project" value="TreeGrafter"/>
</dbReference>
<dbReference type="AlphaFoldDB" id="A0A830HKF6"/>
<keyword evidence="11" id="KW-1185">Reference proteome</keyword>
<evidence type="ECO:0000259" key="9">
    <source>
        <dbReference type="Pfam" id="PF01494"/>
    </source>
</evidence>
<dbReference type="GO" id="GO:0070189">
    <property type="term" value="P:kynurenine metabolic process"/>
    <property type="evidence" value="ECO:0007669"/>
    <property type="project" value="TreeGrafter"/>
</dbReference>
<accession>A0A830HKF6</accession>
<gene>
    <name evidence="10" type="ORF">PPROV_000452800</name>
</gene>
<dbReference type="PRINTS" id="PR00420">
    <property type="entry name" value="RNGMNOXGNASE"/>
</dbReference>
<evidence type="ECO:0000313" key="11">
    <source>
        <dbReference type="Proteomes" id="UP000660262"/>
    </source>
</evidence>
<sequence>MTVARNTLALRRRSLNTQPQYASASRTQAHTTTVCMHAPRRVRRAAHELRDVRLVQSSTATTTSTTNITVTEPPESNTRDERSRTRLVAGVVGGGPGGLAVACALAKRGYDVRVYEALSQPPPPDSKEWGNPERSYQLGIGARGQNALTELGAWDAVLANCQPALGRLSFDDEGNSVATLRRDKLYTTQVLQRDRLQSALLSHVRDVHGSCVNVKFGVECTGVEARSDKRTAITLRDAEGIESTILCDLVIGADGAASAVRSYLAENGVKSRRYVDDNKLVYKTLALRNITGRFATTTKVTMPDGSTEPSDEKVRFDETNWGGRSKSGITFDALPTSDGHMICVVLFKPDDERLAKMEPTAEAARNFFKDLFPFLLPYMEDADLERFAQKSPKNLPSFSYTYPKLHHGNVALLGDAIHAVKPYFGQGVNSAFEDVVILSKALAMATARVNARTSTEAMDDVTVDTPDSVLEGLDEYSRERAKDAESLVKVSRSFDRPGKLGTFLFVFPLILDTICNKLFGPALCEKSSIAILSDMKYSYSEGAARKRRDRFVQGAIFAAILSFVLFVARGVFSFVRAAIGS</sequence>
<feature type="domain" description="FAD-binding" evidence="9">
    <location>
        <begin position="399"/>
        <end position="445"/>
    </location>
</feature>
<keyword evidence="8" id="KW-0812">Transmembrane</keyword>
<dbReference type="EMBL" id="BNJQ01000011">
    <property type="protein sequence ID" value="GHP05779.1"/>
    <property type="molecule type" value="Genomic_DNA"/>
</dbReference>
<keyword evidence="6" id="KW-0503">Monooxygenase</keyword>
<dbReference type="SUPFAM" id="SSF51905">
    <property type="entry name" value="FAD/NAD(P)-binding domain"/>
    <property type="match status" value="1"/>
</dbReference>
<evidence type="ECO:0000256" key="1">
    <source>
        <dbReference type="ARBA" id="ARBA00001974"/>
    </source>
</evidence>
<dbReference type="Pfam" id="PF01494">
    <property type="entry name" value="FAD_binding_3"/>
    <property type="match status" value="2"/>
</dbReference>
<name>A0A830HKF6_9CHLO</name>
<dbReference type="OrthoDB" id="10053569at2759"/>
<dbReference type="GO" id="GO:0071949">
    <property type="term" value="F:FAD binding"/>
    <property type="evidence" value="ECO:0007669"/>
    <property type="project" value="InterPro"/>
</dbReference>
<evidence type="ECO:0000256" key="2">
    <source>
        <dbReference type="ARBA" id="ARBA00022630"/>
    </source>
</evidence>
<feature type="transmembrane region" description="Helical" evidence="8">
    <location>
        <begin position="555"/>
        <end position="579"/>
    </location>
</feature>
<evidence type="ECO:0000256" key="5">
    <source>
        <dbReference type="ARBA" id="ARBA00023002"/>
    </source>
</evidence>
<keyword evidence="5" id="KW-0560">Oxidoreductase</keyword>
<keyword evidence="8" id="KW-0472">Membrane</keyword>
<keyword evidence="3" id="KW-0274">FAD</keyword>
<organism evidence="10 11">
    <name type="scientific">Pycnococcus provasolii</name>
    <dbReference type="NCBI Taxonomy" id="41880"/>
    <lineage>
        <taxon>Eukaryota</taxon>
        <taxon>Viridiplantae</taxon>
        <taxon>Chlorophyta</taxon>
        <taxon>Pseudoscourfieldiophyceae</taxon>
        <taxon>Pseudoscourfieldiales</taxon>
        <taxon>Pycnococcaceae</taxon>
        <taxon>Pycnococcus</taxon>
    </lineage>
</organism>
<evidence type="ECO:0000256" key="4">
    <source>
        <dbReference type="ARBA" id="ARBA00022857"/>
    </source>
</evidence>
<feature type="region of interest" description="Disordered" evidence="7">
    <location>
        <begin position="1"/>
        <end position="31"/>
    </location>
</feature>
<keyword evidence="4" id="KW-0521">NADP</keyword>
<keyword evidence="8" id="KW-1133">Transmembrane helix</keyword>
<evidence type="ECO:0000256" key="8">
    <source>
        <dbReference type="SAM" id="Phobius"/>
    </source>
</evidence>